<dbReference type="AlphaFoldDB" id="A0A099NS21"/>
<dbReference type="Proteomes" id="UP000029867">
    <property type="component" value="Unassembled WGS sequence"/>
</dbReference>
<sequence>MDKLTDEQQIVLDQFSEITNFDKEKEDKK</sequence>
<dbReference type="EMBL" id="JQFK01001372">
    <property type="protein sequence ID" value="KGK34701.1"/>
    <property type="molecule type" value="Genomic_DNA"/>
</dbReference>
<name>A0A099NS21_PICKU</name>
<gene>
    <name evidence="1" type="ORF">JL09_g6150</name>
</gene>
<comment type="caution">
    <text evidence="1">The sequence shown here is derived from an EMBL/GenBank/DDBJ whole genome shotgun (WGS) entry which is preliminary data.</text>
</comment>
<organism evidence="1 2">
    <name type="scientific">Pichia kudriavzevii</name>
    <name type="common">Yeast</name>
    <name type="synonym">Issatchenkia orientalis</name>
    <dbReference type="NCBI Taxonomy" id="4909"/>
    <lineage>
        <taxon>Eukaryota</taxon>
        <taxon>Fungi</taxon>
        <taxon>Dikarya</taxon>
        <taxon>Ascomycota</taxon>
        <taxon>Saccharomycotina</taxon>
        <taxon>Pichiomycetes</taxon>
        <taxon>Pichiales</taxon>
        <taxon>Pichiaceae</taxon>
        <taxon>Pichia</taxon>
    </lineage>
</organism>
<reference evidence="2" key="1">
    <citation type="journal article" date="2014" name="Microb. Cell Fact.">
        <title>Exploiting Issatchenkia orientalis SD108 for succinic acid production.</title>
        <authorList>
            <person name="Xiao H."/>
            <person name="Shao Z."/>
            <person name="Jiang Y."/>
            <person name="Dole S."/>
            <person name="Zhao H."/>
        </authorList>
    </citation>
    <scope>NUCLEOTIDE SEQUENCE [LARGE SCALE GENOMIC DNA]</scope>
    <source>
        <strain evidence="2">SD108</strain>
    </source>
</reference>
<evidence type="ECO:0000313" key="2">
    <source>
        <dbReference type="Proteomes" id="UP000029867"/>
    </source>
</evidence>
<proteinExistence type="predicted"/>
<evidence type="ECO:0000313" key="1">
    <source>
        <dbReference type="EMBL" id="KGK34701.1"/>
    </source>
</evidence>
<protein>
    <submittedName>
        <fullName evidence="1">Uncharacterized protein</fullName>
    </submittedName>
</protein>
<accession>A0A099NS21</accession>
<dbReference type="HOGENOM" id="CLU_3412114_0_0_1"/>
<feature type="non-terminal residue" evidence="1">
    <location>
        <position position="29"/>
    </location>
</feature>